<evidence type="ECO:0000313" key="2">
    <source>
        <dbReference type="EMBL" id="MDI2589935.1"/>
    </source>
</evidence>
<sequence length="1607" mass="178336">MTDLPLPYFFDEAEAASSRKQPGEREKALNFTLDDLKWLKAVYLATHAARAAHTPGMRVDRLGLTPAGQSAIHLAGAFAMSKPDAGEVVLYTPWKGLTKFADMADLKASLKQWLGTPAGRRELLCHLSIEQPGAVPAAAQTSVSTQQIDGAVFQDQEFVLQDNQRQNAALMLDELLKAPTLNSLLDDALNNALGRRYPTLDRQRTRLESYITLASSDAVGNRRSVSSLSLHEAVLYYYLTNHWPQGDVREFSHPVQGASSQTHTLAWESAIKEIAQSLTPHLQSLLETFWNGTMKHGQSRSEFFAQCLCDRYSLELLLKRQQNILSAEEFATLRNVTLAGTDNAPVSGNPRRIDRVCITELYRTGLALAGTLMIDTHENSAFIYSPTRGIEANHDMAAIKATVSAMMTAEGHEDNLLNALAHEERDRFLAIPAQEQVVVAEPIVGSVFQQLMADILAKQGQNLRYGLRRYRESEGSLDAYALIDNILDVRALIDPGLLTVNVQGRWSTRMDQRWRAQPATVRGESAKQQLAILTSIDQALASEKYPVLSATVTTVAQAQEDIRDSLALLRPKLTHTLTTALQAELKLRTLARTLQGAEQAIVNAVLDTPVRLQRAALNGFLPDVFSLALKAGNTGKTMPLASCFVLTERGGLDPAHSGKSILWTPALGFEAFASIQPLLAELDRRLLSDDERSALIENLPRSQRLAGQSLALAPLQLIHEDFFKHLQEPHVRLDTVAVERMLDSRLPTTLRADLSSLVTVGKPKAGLQRAMDIGEALITREKLPTWLALASIDDQRLHAELLQQYLNNAKEDKDYLSGVRTLSRTAHHLLQQQLNTDGIEVDPDNVQVRINQRPTAAALTQTLTEFALTHLHELDGLAFTLASLAATALPIQLDMTYVKGLIRNLKLGERQRTTLSLAFAESLADAQLRRKRFAAQVPWQLLCHAHSEKLQERLSETGFDFIQQVMNMPDALAREAVTGANAIVRPLEFKGLTGESTIKAPGIYLIGPKPGTEGPQVLLAPYSATHGFKEYDSESHLLNELKGHGALQKWVLGSMSTADQQRCKTRIAATASNSISLASTPLRGNLLKTLFNDNVHLLTRLLGAQPDENRQSEWHTVKHVLGEDLDQASSLLTGKLAYPVTVGRSYREIKASAEDLQGHKWGSALKAFISGMAQLVMLRQSTDSSEVSPASTVESAAPTPPTHTQWKHIDITAPERTNLQRLESTGVDLNSLALQRTLGLYKHPTTEQHYAPVEGKVYPVEKRGSQWQIRIPGDNGPQVLQNAAKQWVPTADAQAQRFNLVGKLRTWIAISGGMNVEADGMPEIRRLFPVRARLIDEGLDLATHYAWNCFRNLELLKAPNSQITPAHQLIMDFLDVPNVLPEHVSLIEKTVSDIFAALLDPSLRQEKSKRFVVGRLMEDAENSFAFAIRSDRQQKIYLAEKFFKPGFEHYRNYMTDASFPISPHARAATLIHELSHIVNKTEDISYLDATRPFVDLIETTSGRARVLNNTLHNLQTTALSHKTPLNQLFAVYNDDTQRWEDLGDTTYEDTDTAYRHVLKMTGEATLSDARRRFRQDPQKRLAVMLGNADTVTWLITHLGRQLHTAVP</sequence>
<organism evidence="2 3">
    <name type="scientific">Pseudomonas fungipugnans</name>
    <dbReference type="NCBI Taxonomy" id="3024217"/>
    <lineage>
        <taxon>Bacteria</taxon>
        <taxon>Pseudomonadati</taxon>
        <taxon>Pseudomonadota</taxon>
        <taxon>Gammaproteobacteria</taxon>
        <taxon>Pseudomonadales</taxon>
        <taxon>Pseudomonadaceae</taxon>
        <taxon>Pseudomonas</taxon>
    </lineage>
</organism>
<name>A0ABT6QGM0_9PSED</name>
<proteinExistence type="predicted"/>
<accession>A0ABT6QGM0</accession>
<keyword evidence="3" id="KW-1185">Reference proteome</keyword>
<evidence type="ECO:0000259" key="1">
    <source>
        <dbReference type="Pfam" id="PF20178"/>
    </source>
</evidence>
<reference evidence="2 3" key="1">
    <citation type="submission" date="2023-02" db="EMBL/GenBank/DDBJ databases">
        <title>Pseudomonas chrutzelriedensis sp. nov., a potently antifungal strain isolated from moss.</title>
        <authorList>
            <person name="Schnyder A."/>
            <person name="Kalawong R."/>
            <person name="Eberl L."/>
            <person name="Agnoli K."/>
        </authorList>
    </citation>
    <scope>NUCLEOTIDE SEQUENCE [LARGE SCALE GENOMIC DNA]</scope>
    <source>
        <strain evidence="2 3">681</strain>
    </source>
</reference>
<evidence type="ECO:0000313" key="3">
    <source>
        <dbReference type="Proteomes" id="UP001159100"/>
    </source>
</evidence>
<dbReference type="InterPro" id="IPR024079">
    <property type="entry name" value="MetalloPept_cat_dom_sf"/>
</dbReference>
<dbReference type="EMBL" id="JARBWL010000001">
    <property type="protein sequence ID" value="MDI2589935.1"/>
    <property type="molecule type" value="Genomic_DNA"/>
</dbReference>
<gene>
    <name evidence="2" type="ORF">POF45_00625</name>
</gene>
<dbReference type="Proteomes" id="UP001159100">
    <property type="component" value="Unassembled WGS sequence"/>
</dbReference>
<dbReference type="Gene3D" id="3.40.390.10">
    <property type="entry name" value="Collagenase (Catalytic Domain)"/>
    <property type="match status" value="1"/>
</dbReference>
<comment type="caution">
    <text evidence="2">The sequence shown here is derived from an EMBL/GenBank/DDBJ whole genome shotgun (WGS) entry which is preliminary data.</text>
</comment>
<feature type="domain" description="Dermonecrotic toxin N-terminal" evidence="1">
    <location>
        <begin position="818"/>
        <end position="1042"/>
    </location>
</feature>
<protein>
    <recommendedName>
        <fullName evidence="1">Dermonecrotic toxin N-terminal domain-containing protein</fullName>
    </recommendedName>
</protein>
<dbReference type="Pfam" id="PF20178">
    <property type="entry name" value="ToxA_N"/>
    <property type="match status" value="1"/>
</dbReference>
<dbReference type="InterPro" id="IPR046673">
    <property type="entry name" value="ToxA_N"/>
</dbReference>
<dbReference type="RefSeq" id="WP_282314758.1">
    <property type="nucleotide sequence ID" value="NZ_JARBWL010000001.1"/>
</dbReference>